<dbReference type="Proteomes" id="UP001169027">
    <property type="component" value="Unassembled WGS sequence"/>
</dbReference>
<keyword evidence="1" id="KW-0732">Signal</keyword>
<feature type="chain" id="PRO_5045802137" evidence="1">
    <location>
        <begin position="20"/>
        <end position="173"/>
    </location>
</feature>
<dbReference type="Pfam" id="PF11454">
    <property type="entry name" value="DUF3016"/>
    <property type="match status" value="1"/>
</dbReference>
<dbReference type="InterPro" id="IPR021557">
    <property type="entry name" value="DUF3016"/>
</dbReference>
<evidence type="ECO:0000313" key="2">
    <source>
        <dbReference type="EMBL" id="MDO1530709.1"/>
    </source>
</evidence>
<evidence type="ECO:0000256" key="1">
    <source>
        <dbReference type="SAM" id="SignalP"/>
    </source>
</evidence>
<gene>
    <name evidence="2" type="ORF">Q2T77_00290</name>
</gene>
<dbReference type="EMBL" id="JAUKVY010000001">
    <property type="protein sequence ID" value="MDO1530709.1"/>
    <property type="molecule type" value="Genomic_DNA"/>
</dbReference>
<keyword evidence="3" id="KW-1185">Reference proteome</keyword>
<comment type="caution">
    <text evidence="2">The sequence shown here is derived from an EMBL/GenBank/DDBJ whole genome shotgun (WGS) entry which is preliminary data.</text>
</comment>
<proteinExistence type="predicted"/>
<evidence type="ECO:0000313" key="3">
    <source>
        <dbReference type="Proteomes" id="UP001169027"/>
    </source>
</evidence>
<organism evidence="2 3">
    <name type="scientific">Variovorax ginsengisoli</name>
    <dbReference type="NCBI Taxonomy" id="363844"/>
    <lineage>
        <taxon>Bacteria</taxon>
        <taxon>Pseudomonadati</taxon>
        <taxon>Pseudomonadota</taxon>
        <taxon>Betaproteobacteria</taxon>
        <taxon>Burkholderiales</taxon>
        <taxon>Comamonadaceae</taxon>
        <taxon>Variovorax</taxon>
    </lineage>
</organism>
<accession>A0ABT8RVZ6</accession>
<name>A0ABT8RVZ6_9BURK</name>
<reference evidence="2" key="1">
    <citation type="submission" date="2023-06" db="EMBL/GenBank/DDBJ databases">
        <authorList>
            <person name="Jiang Y."/>
            <person name="Liu Q."/>
        </authorList>
    </citation>
    <scope>NUCLEOTIDE SEQUENCE</scope>
    <source>
        <strain evidence="2">CGMCC 1.12090</strain>
    </source>
</reference>
<dbReference type="RefSeq" id="WP_301802236.1">
    <property type="nucleotide sequence ID" value="NZ_JAUJZH010000001.1"/>
</dbReference>
<feature type="signal peptide" evidence="1">
    <location>
        <begin position="1"/>
        <end position="19"/>
    </location>
</feature>
<sequence>MPRLLVPTLAALLVAGASAQATAPALSVVFVHPERFTDAAYSHPNGSEPERLEVMRDVQRHLVQLAERGLPPGDSLRIEVLNIDLAGWFEPWRFRLQTGTYIRILRDITWPRMRLHYTLTRGDRVLADADDELSNLNYLMTVNRYSPTDRLRYEKAMMDDWFDRRIVARASQD</sequence>
<protein>
    <submittedName>
        <fullName evidence="2">DUF3016 domain-containing protein</fullName>
    </submittedName>
</protein>